<evidence type="ECO:0000256" key="2">
    <source>
        <dbReference type="ARBA" id="ARBA00023015"/>
    </source>
</evidence>
<dbReference type="InterPro" id="IPR046347">
    <property type="entry name" value="bZIP_sf"/>
</dbReference>
<evidence type="ECO:0000259" key="7">
    <source>
        <dbReference type="PROSITE" id="PS50217"/>
    </source>
</evidence>
<dbReference type="InterPro" id="IPR045314">
    <property type="entry name" value="bZIP_plant_GBF1"/>
</dbReference>
<organism evidence="8">
    <name type="scientific">Cymbidium ensifolium</name>
    <name type="common">Orchid</name>
    <name type="synonym">Epidendrum ensifolium</name>
    <dbReference type="NCBI Taxonomy" id="78740"/>
    <lineage>
        <taxon>Eukaryota</taxon>
        <taxon>Viridiplantae</taxon>
        <taxon>Streptophyta</taxon>
        <taxon>Embryophyta</taxon>
        <taxon>Tracheophyta</taxon>
        <taxon>Spermatophyta</taxon>
        <taxon>Magnoliopsida</taxon>
        <taxon>Liliopsida</taxon>
        <taxon>Asparagales</taxon>
        <taxon>Orchidaceae</taxon>
        <taxon>Epidendroideae</taxon>
        <taxon>Cymbidieae</taxon>
        <taxon>Cymbidiinae</taxon>
        <taxon>Cymbidium</taxon>
    </lineage>
</organism>
<dbReference type="EMBL" id="MK440208">
    <property type="protein sequence ID" value="QEO19219.1"/>
    <property type="molecule type" value="mRNA"/>
</dbReference>
<protein>
    <submittedName>
        <fullName evidence="8">Putative bZIP transcription factor 11-like isoform X1</fullName>
    </submittedName>
</protein>
<dbReference type="GO" id="GO:0000976">
    <property type="term" value="F:transcription cis-regulatory region binding"/>
    <property type="evidence" value="ECO:0007669"/>
    <property type="project" value="TreeGrafter"/>
</dbReference>
<evidence type="ECO:0000256" key="5">
    <source>
        <dbReference type="ARBA" id="ARBA00023242"/>
    </source>
</evidence>
<feature type="domain" description="BZIP" evidence="7">
    <location>
        <begin position="36"/>
        <end position="82"/>
    </location>
</feature>
<evidence type="ECO:0000256" key="4">
    <source>
        <dbReference type="ARBA" id="ARBA00023163"/>
    </source>
</evidence>
<keyword evidence="4" id="KW-0804">Transcription</keyword>
<dbReference type="PROSITE" id="PS00036">
    <property type="entry name" value="BZIP_BASIC"/>
    <property type="match status" value="1"/>
</dbReference>
<comment type="subcellular location">
    <subcellularLocation>
        <location evidence="1">Nucleus</location>
    </subcellularLocation>
</comment>
<dbReference type="AlphaFoldDB" id="A0A5C1YSH2"/>
<dbReference type="Pfam" id="PF00170">
    <property type="entry name" value="bZIP_1"/>
    <property type="match status" value="1"/>
</dbReference>
<keyword evidence="5" id="KW-0539">Nucleus</keyword>
<dbReference type="PANTHER" id="PTHR45764">
    <property type="entry name" value="BZIP TRANSCRIPTION FACTOR 44"/>
    <property type="match status" value="1"/>
</dbReference>
<reference evidence="8" key="1">
    <citation type="submission" date="2019-01" db="EMBL/GenBank/DDBJ databases">
        <authorList>
            <person name="Yang F."/>
            <person name="Zhu G."/>
            <person name="Wei Y."/>
            <person name="Guo J."/>
            <person name="Jin J."/>
        </authorList>
    </citation>
    <scope>NUCLEOTIDE SEQUENCE</scope>
</reference>
<dbReference type="GO" id="GO:0005634">
    <property type="term" value="C:nucleus"/>
    <property type="evidence" value="ECO:0007669"/>
    <property type="project" value="UniProtKB-SubCell"/>
</dbReference>
<dbReference type="Gene3D" id="1.20.5.170">
    <property type="match status" value="1"/>
</dbReference>
<dbReference type="SUPFAM" id="SSF57959">
    <property type="entry name" value="Leucine zipper domain"/>
    <property type="match status" value="1"/>
</dbReference>
<name>A0A5C1YSH2_CYMEN</name>
<evidence type="ECO:0000313" key="8">
    <source>
        <dbReference type="EMBL" id="QEO19219.1"/>
    </source>
</evidence>
<sequence length="152" mass="17269">MSVSQEFLAALEGWEAQPVGPVLETDRSGPVLSAEEERRMKRMISNRESARRSRMRKQRHLEGLRNQLNRLKSENQDLLNRIGAVVHYGQLFRIDNDRLRSESDLLRCRLAKIHRVLIYRQLQRLVSPSSAALCGGFLSGAGGEPNFSSLIV</sequence>
<evidence type="ECO:0000256" key="6">
    <source>
        <dbReference type="SAM" id="Coils"/>
    </source>
</evidence>
<dbReference type="SMART" id="SM00338">
    <property type="entry name" value="BRLZ"/>
    <property type="match status" value="1"/>
</dbReference>
<keyword evidence="6" id="KW-0175">Coiled coil</keyword>
<dbReference type="GO" id="GO:0045893">
    <property type="term" value="P:positive regulation of DNA-templated transcription"/>
    <property type="evidence" value="ECO:0007669"/>
    <property type="project" value="TreeGrafter"/>
</dbReference>
<dbReference type="CDD" id="cd14702">
    <property type="entry name" value="bZIP_plant_GBF1"/>
    <property type="match status" value="1"/>
</dbReference>
<keyword evidence="3" id="KW-0238">DNA-binding</keyword>
<dbReference type="FunFam" id="1.20.5.170:FF:000020">
    <property type="entry name" value="BZIP transcription factor"/>
    <property type="match status" value="1"/>
</dbReference>
<dbReference type="GO" id="GO:0003700">
    <property type="term" value="F:DNA-binding transcription factor activity"/>
    <property type="evidence" value="ECO:0007669"/>
    <property type="project" value="InterPro"/>
</dbReference>
<dbReference type="PANTHER" id="PTHR45764:SF21">
    <property type="entry name" value="OS03G0770000 PROTEIN"/>
    <property type="match status" value="1"/>
</dbReference>
<dbReference type="PROSITE" id="PS50217">
    <property type="entry name" value="BZIP"/>
    <property type="match status" value="1"/>
</dbReference>
<evidence type="ECO:0000256" key="3">
    <source>
        <dbReference type="ARBA" id="ARBA00023125"/>
    </source>
</evidence>
<keyword evidence="2" id="KW-0805">Transcription regulation</keyword>
<accession>A0A5C1YSH2</accession>
<feature type="coiled-coil region" evidence="6">
    <location>
        <begin position="47"/>
        <end position="81"/>
    </location>
</feature>
<evidence type="ECO:0000256" key="1">
    <source>
        <dbReference type="ARBA" id="ARBA00004123"/>
    </source>
</evidence>
<dbReference type="InterPro" id="IPR004827">
    <property type="entry name" value="bZIP"/>
</dbReference>
<proteinExistence type="evidence at transcript level"/>
<dbReference type="GO" id="GO:0046982">
    <property type="term" value="F:protein heterodimerization activity"/>
    <property type="evidence" value="ECO:0007669"/>
    <property type="project" value="UniProtKB-ARBA"/>
</dbReference>